<feature type="compositionally biased region" description="Gly residues" evidence="4">
    <location>
        <begin position="133"/>
        <end position="173"/>
    </location>
</feature>
<sequence length="199" mass="20969">MVDFPPGQAVDKMEDGMAFSLNKVQLIGNLGGDPDIRYTQAGKAVANLNVATSESWNDQQGNRQEKTEWHRVVIFGKVAEIAQQYLRKGSKVYIEGQLQTRKWQDQSGQDRYTTEIVVSGYNSQMIILDRPSGGQGGGGYGGGAPQGGGYGGGQQGGGMPQGGGQPAAGGASQGGQQTPAAAPKDDFNQAPDFDDDIPF</sequence>
<dbReference type="InterPro" id="IPR011344">
    <property type="entry name" value="ssDNA-bd"/>
</dbReference>
<gene>
    <name evidence="5" type="primary">ssb</name>
    <name evidence="5" type="ORF">MAGMO_3383</name>
</gene>
<dbReference type="GO" id="GO:0006281">
    <property type="term" value="P:DNA repair"/>
    <property type="evidence" value="ECO:0007669"/>
    <property type="project" value="UniProtKB-UniRule"/>
</dbReference>
<feature type="short sequence motif" description="Important for interaction with partner proteins" evidence="2">
    <location>
        <begin position="194"/>
        <end position="199"/>
    </location>
</feature>
<feature type="region of interest" description="Disordered" evidence="4">
    <location>
        <begin position="128"/>
        <end position="199"/>
    </location>
</feature>
<accession>A0A1S7LKX4</accession>
<feature type="DNA-binding region" evidence="2">
    <location>
        <begin position="69"/>
        <end position="75"/>
    </location>
</feature>
<dbReference type="Gene3D" id="2.40.50.140">
    <property type="entry name" value="Nucleic acid-binding proteins"/>
    <property type="match status" value="1"/>
</dbReference>
<reference evidence="5" key="1">
    <citation type="submission" date="2015-04" db="EMBL/GenBank/DDBJ databases">
        <authorList>
            <person name="Syromyatnikov M.Y."/>
            <person name="Popov V.N."/>
        </authorList>
    </citation>
    <scope>NUCLEOTIDE SEQUENCE</scope>
    <source>
        <strain evidence="5">MO-1</strain>
    </source>
</reference>
<dbReference type="HAMAP" id="MF_00984">
    <property type="entry name" value="SSB"/>
    <property type="match status" value="1"/>
</dbReference>
<organism evidence="5">
    <name type="scientific">Magnetococcus massalia (strain MO-1)</name>
    <dbReference type="NCBI Taxonomy" id="451514"/>
    <lineage>
        <taxon>Bacteria</taxon>
        <taxon>Pseudomonadati</taxon>
        <taxon>Pseudomonadota</taxon>
        <taxon>Magnetococcia</taxon>
        <taxon>Magnetococcales</taxon>
        <taxon>Magnetococcaceae</taxon>
        <taxon>Magnetococcus</taxon>
    </lineage>
</organism>
<evidence type="ECO:0000256" key="3">
    <source>
        <dbReference type="RuleBase" id="RU000524"/>
    </source>
</evidence>
<dbReference type="SUPFAM" id="SSF50249">
    <property type="entry name" value="Nucleic acid-binding proteins"/>
    <property type="match status" value="1"/>
</dbReference>
<dbReference type="PANTHER" id="PTHR10302">
    <property type="entry name" value="SINGLE-STRANDED DNA-BINDING PROTEIN"/>
    <property type="match status" value="1"/>
</dbReference>
<keyword evidence="2" id="KW-0235">DNA replication</keyword>
<keyword evidence="2" id="KW-0227">DNA damage</keyword>
<dbReference type="PROSITE" id="PS50935">
    <property type="entry name" value="SSB"/>
    <property type="match status" value="1"/>
</dbReference>
<name>A0A1S7LKX4_MAGMO</name>
<dbReference type="Pfam" id="PF00436">
    <property type="entry name" value="SSB"/>
    <property type="match status" value="1"/>
</dbReference>
<dbReference type="InterPro" id="IPR012340">
    <property type="entry name" value="NA-bd_OB-fold"/>
</dbReference>
<dbReference type="PANTHER" id="PTHR10302:SF27">
    <property type="entry name" value="SINGLE-STRANDED DNA-BINDING PROTEIN"/>
    <property type="match status" value="1"/>
</dbReference>
<proteinExistence type="inferred from homology"/>
<dbReference type="GO" id="GO:0003697">
    <property type="term" value="F:single-stranded DNA binding"/>
    <property type="evidence" value="ECO:0007669"/>
    <property type="project" value="UniProtKB-UniRule"/>
</dbReference>
<keyword evidence="2" id="KW-0234">DNA repair</keyword>
<dbReference type="AlphaFoldDB" id="A0A1S7LKX4"/>
<comment type="subunit">
    <text evidence="2">Homotetramer.</text>
</comment>
<evidence type="ECO:0000256" key="4">
    <source>
        <dbReference type="SAM" id="MobiDB-lite"/>
    </source>
</evidence>
<keyword evidence="2" id="KW-0233">DNA recombination</keyword>
<dbReference type="GO" id="GO:0006310">
    <property type="term" value="P:DNA recombination"/>
    <property type="evidence" value="ECO:0007669"/>
    <property type="project" value="UniProtKB-UniRule"/>
</dbReference>
<dbReference type="GO" id="GO:0006260">
    <property type="term" value="P:DNA replication"/>
    <property type="evidence" value="ECO:0007669"/>
    <property type="project" value="UniProtKB-UniRule"/>
</dbReference>
<evidence type="ECO:0000256" key="1">
    <source>
        <dbReference type="ARBA" id="ARBA00023125"/>
    </source>
</evidence>
<dbReference type="CDD" id="cd04496">
    <property type="entry name" value="SSB_OBF"/>
    <property type="match status" value="1"/>
</dbReference>
<protein>
    <recommendedName>
        <fullName evidence="2 3">Single-stranded DNA-binding protein</fullName>
        <shortName evidence="2">SSB</shortName>
    </recommendedName>
</protein>
<keyword evidence="1 2" id="KW-0238">DNA-binding</keyword>
<dbReference type="GO" id="GO:0009295">
    <property type="term" value="C:nucleoid"/>
    <property type="evidence" value="ECO:0007669"/>
    <property type="project" value="TreeGrafter"/>
</dbReference>
<dbReference type="NCBIfam" id="TIGR00621">
    <property type="entry name" value="ssb"/>
    <property type="match status" value="1"/>
</dbReference>
<comment type="function">
    <text evidence="2">Plays an important role in DNA replication, recombination and repair. Binds to ssDNA and to an array of partner proteins to recruit them to their sites of action during DNA metabolism.</text>
</comment>
<evidence type="ECO:0000313" key="5">
    <source>
        <dbReference type="EMBL" id="CRH07520.1"/>
    </source>
</evidence>
<dbReference type="EMBL" id="LO017727">
    <property type="protein sequence ID" value="CRH07520.1"/>
    <property type="molecule type" value="Genomic_DNA"/>
</dbReference>
<dbReference type="InterPro" id="IPR000424">
    <property type="entry name" value="Primosome_PriB/ssb"/>
</dbReference>
<evidence type="ECO:0000256" key="2">
    <source>
        <dbReference type="HAMAP-Rule" id="MF_00984"/>
    </source>
</evidence>